<evidence type="ECO:0000259" key="1">
    <source>
        <dbReference type="PROSITE" id="PS51272"/>
    </source>
</evidence>
<dbReference type="KEGG" id="asun:KG104_08245"/>
<dbReference type="SUPFAM" id="SSF55797">
    <property type="entry name" value="PR-1-like"/>
    <property type="match status" value="1"/>
</dbReference>
<feature type="domain" description="SLH" evidence="1">
    <location>
        <begin position="132"/>
        <end position="190"/>
    </location>
</feature>
<name>A0A975XMN4_9MICC</name>
<organism evidence="2 3">
    <name type="scientific">Arthrobacter sunyaminii</name>
    <dbReference type="NCBI Taxonomy" id="2816859"/>
    <lineage>
        <taxon>Bacteria</taxon>
        <taxon>Bacillati</taxon>
        <taxon>Actinomycetota</taxon>
        <taxon>Actinomycetes</taxon>
        <taxon>Micrococcales</taxon>
        <taxon>Micrococcaceae</taxon>
        <taxon>Arthrobacter</taxon>
    </lineage>
</organism>
<dbReference type="PROSITE" id="PS51272">
    <property type="entry name" value="SLH"/>
    <property type="match status" value="3"/>
</dbReference>
<evidence type="ECO:0000313" key="2">
    <source>
        <dbReference type="EMBL" id="QWQ37959.1"/>
    </source>
</evidence>
<dbReference type="PANTHER" id="PTHR43308">
    <property type="entry name" value="OUTER MEMBRANE PROTEIN ALPHA-RELATED"/>
    <property type="match status" value="1"/>
</dbReference>
<dbReference type="AlphaFoldDB" id="A0A975XMN4"/>
<dbReference type="Pfam" id="PF00395">
    <property type="entry name" value="SLH"/>
    <property type="match status" value="3"/>
</dbReference>
<keyword evidence="3" id="KW-1185">Reference proteome</keyword>
<protein>
    <submittedName>
        <fullName evidence="2">S-layer homology domain-containing protein</fullName>
    </submittedName>
</protein>
<proteinExistence type="predicted"/>
<gene>
    <name evidence="2" type="ORF">KG104_08245</name>
</gene>
<dbReference type="Gene3D" id="3.40.33.10">
    <property type="entry name" value="CAP"/>
    <property type="match status" value="1"/>
</dbReference>
<dbReference type="InterPro" id="IPR001119">
    <property type="entry name" value="SLH_dom"/>
</dbReference>
<feature type="domain" description="SLH" evidence="1">
    <location>
        <begin position="191"/>
        <end position="252"/>
    </location>
</feature>
<sequence length="252" mass="28195">MVDQWINSPGHNANMSRPADNVMGVGIAFDKQDGFMWGTTTYYQYGQVPQKTFATAEEYLASIAPMPPAVFKDVPNGSAFAEDIRWMTEQGITTGWPDGTFRPLDSVRRDAMATFLYRLAESPQHRPQNVSPFKDVSPSQQFYKEMTWLAGTKITTGWPDGTFRPLDTVRRDAMAAFLYRSAGSPAYTPPKTSVFTDVTPGNQFYKEISWLADQGISTGWSQPNGTRTFAPGQAVARDAMAAFMHRFDQRGW</sequence>
<reference evidence="2" key="1">
    <citation type="submission" date="2021-06" db="EMBL/GenBank/DDBJ databases">
        <title>Novel species in genus Arthrobacter.</title>
        <authorList>
            <person name="Zhang G."/>
        </authorList>
    </citation>
    <scope>NUCLEOTIDE SEQUENCE</scope>
    <source>
        <strain evidence="2">Zg-ZUI122</strain>
    </source>
</reference>
<dbReference type="PANTHER" id="PTHR43308:SF5">
    <property type="entry name" value="S-LAYER PROTEIN _ PEPTIDOGLYCAN ENDO-BETA-N-ACETYLGLUCOSAMINIDASE"/>
    <property type="match status" value="1"/>
</dbReference>
<dbReference type="InterPro" id="IPR051465">
    <property type="entry name" value="Cell_Envelope_Struct_Comp"/>
</dbReference>
<feature type="domain" description="SLH" evidence="1">
    <location>
        <begin position="67"/>
        <end position="130"/>
    </location>
</feature>
<dbReference type="InterPro" id="IPR035940">
    <property type="entry name" value="CAP_sf"/>
</dbReference>
<dbReference type="EMBL" id="CP076456">
    <property type="protein sequence ID" value="QWQ37959.1"/>
    <property type="molecule type" value="Genomic_DNA"/>
</dbReference>
<accession>A0A975XMN4</accession>
<dbReference type="Proteomes" id="UP000680588">
    <property type="component" value="Chromosome"/>
</dbReference>
<evidence type="ECO:0000313" key="3">
    <source>
        <dbReference type="Proteomes" id="UP000680588"/>
    </source>
</evidence>